<protein>
    <submittedName>
        <fullName evidence="2">Uncharacterized protein</fullName>
    </submittedName>
</protein>
<evidence type="ECO:0000313" key="2">
    <source>
        <dbReference type="EMBL" id="CAI9302373.1"/>
    </source>
</evidence>
<organism evidence="2 3">
    <name type="scientific">Lactuca saligna</name>
    <name type="common">Willowleaf lettuce</name>
    <dbReference type="NCBI Taxonomy" id="75948"/>
    <lineage>
        <taxon>Eukaryota</taxon>
        <taxon>Viridiplantae</taxon>
        <taxon>Streptophyta</taxon>
        <taxon>Embryophyta</taxon>
        <taxon>Tracheophyta</taxon>
        <taxon>Spermatophyta</taxon>
        <taxon>Magnoliopsida</taxon>
        <taxon>eudicotyledons</taxon>
        <taxon>Gunneridae</taxon>
        <taxon>Pentapetalae</taxon>
        <taxon>asterids</taxon>
        <taxon>campanulids</taxon>
        <taxon>Asterales</taxon>
        <taxon>Asteraceae</taxon>
        <taxon>Cichorioideae</taxon>
        <taxon>Cichorieae</taxon>
        <taxon>Lactucinae</taxon>
        <taxon>Lactuca</taxon>
    </lineage>
</organism>
<dbReference type="EMBL" id="OX465085">
    <property type="protein sequence ID" value="CAI9302373.1"/>
    <property type="molecule type" value="Genomic_DNA"/>
</dbReference>
<dbReference type="Proteomes" id="UP001177003">
    <property type="component" value="Chromosome 9"/>
</dbReference>
<evidence type="ECO:0000256" key="1">
    <source>
        <dbReference type="SAM" id="Coils"/>
    </source>
</evidence>
<accession>A0AA36A1M6</accession>
<name>A0AA36A1M6_LACSI</name>
<sequence length="101" mass="11702">MFDETNKEGVQDPHHDGLVITLSSSNHTLDVGATAQVTATRFRRLDEDHDRTCRIINCLQEDVTTARAEVRELMHRHAFMDQRVIEAERRADEAREKAREM</sequence>
<gene>
    <name evidence="2" type="ORF">LSALG_LOCUS40863</name>
</gene>
<evidence type="ECO:0000313" key="3">
    <source>
        <dbReference type="Proteomes" id="UP001177003"/>
    </source>
</evidence>
<dbReference type="AlphaFoldDB" id="A0AA36A1M6"/>
<proteinExistence type="predicted"/>
<reference evidence="2" key="1">
    <citation type="submission" date="2023-04" db="EMBL/GenBank/DDBJ databases">
        <authorList>
            <person name="Vijverberg K."/>
            <person name="Xiong W."/>
            <person name="Schranz E."/>
        </authorList>
    </citation>
    <scope>NUCLEOTIDE SEQUENCE</scope>
</reference>
<keyword evidence="1" id="KW-0175">Coiled coil</keyword>
<feature type="coiled-coil region" evidence="1">
    <location>
        <begin position="56"/>
        <end position="97"/>
    </location>
</feature>
<keyword evidence="3" id="KW-1185">Reference proteome</keyword>